<dbReference type="PROSITE" id="PS51007">
    <property type="entry name" value="CYTC"/>
    <property type="match status" value="1"/>
</dbReference>
<dbReference type="InterPro" id="IPR036909">
    <property type="entry name" value="Cyt_c-like_dom_sf"/>
</dbReference>
<dbReference type="EMBL" id="BMYJ01000008">
    <property type="protein sequence ID" value="GHC61330.1"/>
    <property type="molecule type" value="Genomic_DNA"/>
</dbReference>
<keyword evidence="1 4" id="KW-0349">Heme</keyword>
<dbReference type="Gene3D" id="1.10.760.10">
    <property type="entry name" value="Cytochrome c-like domain"/>
    <property type="match status" value="1"/>
</dbReference>
<evidence type="ECO:0000256" key="1">
    <source>
        <dbReference type="ARBA" id="ARBA00022617"/>
    </source>
</evidence>
<dbReference type="InterPro" id="IPR010538">
    <property type="entry name" value="DHOR"/>
</dbReference>
<dbReference type="PANTHER" id="PTHR30600:SF4">
    <property type="entry name" value="CYTOCHROME C DOMAIN-CONTAINING PROTEIN"/>
    <property type="match status" value="1"/>
</dbReference>
<dbReference type="SUPFAM" id="SSF46626">
    <property type="entry name" value="Cytochrome c"/>
    <property type="match status" value="1"/>
</dbReference>
<protein>
    <submittedName>
        <fullName evidence="6">Thiol oxidoreductase</fullName>
    </submittedName>
</protein>
<dbReference type="RefSeq" id="WP_189412183.1">
    <property type="nucleotide sequence ID" value="NZ_BMYJ01000008.1"/>
</dbReference>
<dbReference type="GO" id="GO:0046872">
    <property type="term" value="F:metal ion binding"/>
    <property type="evidence" value="ECO:0007669"/>
    <property type="project" value="UniProtKB-KW"/>
</dbReference>
<evidence type="ECO:0000256" key="4">
    <source>
        <dbReference type="PROSITE-ProRule" id="PRU00433"/>
    </source>
</evidence>
<dbReference type="AlphaFoldDB" id="A0A918TTK2"/>
<evidence type="ECO:0000256" key="2">
    <source>
        <dbReference type="ARBA" id="ARBA00022723"/>
    </source>
</evidence>
<organism evidence="6 7">
    <name type="scientific">Neogemmobacter tilapiae</name>
    <dbReference type="NCBI Taxonomy" id="875041"/>
    <lineage>
        <taxon>Bacteria</taxon>
        <taxon>Pseudomonadati</taxon>
        <taxon>Pseudomonadota</taxon>
        <taxon>Alphaproteobacteria</taxon>
        <taxon>Rhodobacterales</taxon>
        <taxon>Paracoccaceae</taxon>
        <taxon>Neogemmobacter</taxon>
    </lineage>
</organism>
<keyword evidence="7" id="KW-1185">Reference proteome</keyword>
<dbReference type="GO" id="GO:0020037">
    <property type="term" value="F:heme binding"/>
    <property type="evidence" value="ECO:0007669"/>
    <property type="project" value="InterPro"/>
</dbReference>
<dbReference type="GO" id="GO:0009055">
    <property type="term" value="F:electron transfer activity"/>
    <property type="evidence" value="ECO:0007669"/>
    <property type="project" value="InterPro"/>
</dbReference>
<dbReference type="PANTHER" id="PTHR30600">
    <property type="entry name" value="CYTOCHROME C PEROXIDASE-RELATED"/>
    <property type="match status" value="1"/>
</dbReference>
<keyword evidence="3 4" id="KW-0408">Iron</keyword>
<dbReference type="InterPro" id="IPR009056">
    <property type="entry name" value="Cyt_c-like_dom"/>
</dbReference>
<reference evidence="6" key="1">
    <citation type="journal article" date="2014" name="Int. J. Syst. Evol. Microbiol.">
        <title>Complete genome sequence of Corynebacterium casei LMG S-19264T (=DSM 44701T), isolated from a smear-ripened cheese.</title>
        <authorList>
            <consortium name="US DOE Joint Genome Institute (JGI-PGF)"/>
            <person name="Walter F."/>
            <person name="Albersmeier A."/>
            <person name="Kalinowski J."/>
            <person name="Ruckert C."/>
        </authorList>
    </citation>
    <scope>NUCLEOTIDE SEQUENCE</scope>
    <source>
        <strain evidence="6">KCTC 23310</strain>
    </source>
</reference>
<evidence type="ECO:0000313" key="7">
    <source>
        <dbReference type="Proteomes" id="UP000638981"/>
    </source>
</evidence>
<evidence type="ECO:0000256" key="3">
    <source>
        <dbReference type="ARBA" id="ARBA00023004"/>
    </source>
</evidence>
<keyword evidence="2 4" id="KW-0479">Metal-binding</keyword>
<proteinExistence type="predicted"/>
<evidence type="ECO:0000313" key="6">
    <source>
        <dbReference type="EMBL" id="GHC61330.1"/>
    </source>
</evidence>
<accession>A0A918TTK2</accession>
<dbReference type="InterPro" id="IPR051395">
    <property type="entry name" value="Cytochrome_c_Peroxidase/MauG"/>
</dbReference>
<dbReference type="PIRSF" id="PIRSF028099">
    <property type="entry name" value="DUF1111"/>
    <property type="match status" value="1"/>
</dbReference>
<feature type="domain" description="Cytochrome c" evidence="5">
    <location>
        <begin position="363"/>
        <end position="495"/>
    </location>
</feature>
<name>A0A918TTK2_9RHOB</name>
<reference evidence="6" key="2">
    <citation type="submission" date="2020-09" db="EMBL/GenBank/DDBJ databases">
        <authorList>
            <person name="Sun Q."/>
            <person name="Kim S."/>
        </authorList>
    </citation>
    <scope>NUCLEOTIDE SEQUENCE</scope>
    <source>
        <strain evidence="6">KCTC 23310</strain>
    </source>
</reference>
<gene>
    <name evidence="6" type="ORF">GCM10007315_26670</name>
</gene>
<dbReference type="Pfam" id="PF06537">
    <property type="entry name" value="DHOR"/>
    <property type="match status" value="2"/>
</dbReference>
<dbReference type="Proteomes" id="UP000638981">
    <property type="component" value="Unassembled WGS sequence"/>
</dbReference>
<evidence type="ECO:0000259" key="5">
    <source>
        <dbReference type="PROSITE" id="PS51007"/>
    </source>
</evidence>
<comment type="caution">
    <text evidence="6">The sequence shown here is derived from an EMBL/GenBank/DDBJ whole genome shotgun (WGS) entry which is preliminary data.</text>
</comment>
<dbReference type="GO" id="GO:0004130">
    <property type="term" value="F:cytochrome-c peroxidase activity"/>
    <property type="evidence" value="ECO:0007669"/>
    <property type="project" value="TreeGrafter"/>
</dbReference>
<sequence>MRPLFLCAGAAFVWASVAGGQIGPLDPHLNWQAWDQGQAERAENALVPPEAFDLPQPFEGLSGGAGSIRADESRDVFSEPSANMGFDRLMDFQLGNALFRKLWVASPASTKASDGLGPLYNSRSCQDCHIRDGRGMMPEAGQVPMALLVRLGMVGDGVLPGAPVPPHPVLGYQVQTFAAPGLQAEAVVGLEWAEESVRLGDGTTVSLRRPLVSVTGAEGAALSARLAPQMIGLGLLEAIPMLVLAERVDPDDADGNGISGRLNMVWSAAHQQMLPGRFGWKAGRATLADQTASALFGDMGLSNPLVPLPQGDCTAAQKDCLALPNGQEAGVRDGLEVDQTSFDLINFYSRNLAVPRRRGEGDAQVLQGKALFNAIGCVDCHRPAYVTHALPDQPEQSFQLIWPYSDLLLHDMGPGLADDLPEGLAMGSEWRTAPLWGLGLTAQVSGQFTLLHDGRARSILEAVLWHGGEAQGPRDAVVSMPAEDRAALLKFLESL</sequence>